<evidence type="ECO:0000313" key="3">
    <source>
        <dbReference type="Proteomes" id="UP000006727"/>
    </source>
</evidence>
<name>A0A2K1KWV2_PHYPA</name>
<accession>A0A2K1KWV2</accession>
<dbReference type="InParanoid" id="A0A2K1KWV2"/>
<reference evidence="2" key="3">
    <citation type="submission" date="2020-12" db="UniProtKB">
        <authorList>
            <consortium name="EnsemblPlants"/>
        </authorList>
    </citation>
    <scope>IDENTIFICATION</scope>
</reference>
<gene>
    <name evidence="1" type="ORF">PHYPA_005225</name>
</gene>
<reference evidence="1 3" key="2">
    <citation type="journal article" date="2018" name="Plant J.">
        <title>The Physcomitrella patens chromosome-scale assembly reveals moss genome structure and evolution.</title>
        <authorList>
            <person name="Lang D."/>
            <person name="Ullrich K.K."/>
            <person name="Murat F."/>
            <person name="Fuchs J."/>
            <person name="Jenkins J."/>
            <person name="Haas F.B."/>
            <person name="Piednoel M."/>
            <person name="Gundlach H."/>
            <person name="Van Bel M."/>
            <person name="Meyberg R."/>
            <person name="Vives C."/>
            <person name="Morata J."/>
            <person name="Symeonidi A."/>
            <person name="Hiss M."/>
            <person name="Muchero W."/>
            <person name="Kamisugi Y."/>
            <person name="Saleh O."/>
            <person name="Blanc G."/>
            <person name="Decker E.L."/>
            <person name="van Gessel N."/>
            <person name="Grimwood J."/>
            <person name="Hayes R.D."/>
            <person name="Graham S.W."/>
            <person name="Gunter L.E."/>
            <person name="McDaniel S.F."/>
            <person name="Hoernstein S.N.W."/>
            <person name="Larsson A."/>
            <person name="Li F.W."/>
            <person name="Perroud P.F."/>
            <person name="Phillips J."/>
            <person name="Ranjan P."/>
            <person name="Rokshar D.S."/>
            <person name="Rothfels C.J."/>
            <person name="Schneider L."/>
            <person name="Shu S."/>
            <person name="Stevenson D.W."/>
            <person name="Thummler F."/>
            <person name="Tillich M."/>
            <person name="Villarreal Aguilar J.C."/>
            <person name="Widiez T."/>
            <person name="Wong G.K."/>
            <person name="Wymore A."/>
            <person name="Zhang Y."/>
            <person name="Zimmer A.D."/>
            <person name="Quatrano R.S."/>
            <person name="Mayer K.F.X."/>
            <person name="Goodstein D."/>
            <person name="Casacuberta J.M."/>
            <person name="Vandepoele K."/>
            <person name="Reski R."/>
            <person name="Cuming A.C."/>
            <person name="Tuskan G.A."/>
            <person name="Maumus F."/>
            <person name="Salse J."/>
            <person name="Schmutz J."/>
            <person name="Rensing S.A."/>
        </authorList>
    </citation>
    <scope>NUCLEOTIDE SEQUENCE [LARGE SCALE GENOMIC DNA]</scope>
    <source>
        <strain evidence="2 3">cv. Gransden 2004</strain>
    </source>
</reference>
<dbReference type="Proteomes" id="UP000006727">
    <property type="component" value="Chromosome 3"/>
</dbReference>
<evidence type="ECO:0000313" key="2">
    <source>
        <dbReference type="EnsemblPlants" id="Pp3c3_31580V3.1"/>
    </source>
</evidence>
<dbReference type="STRING" id="3218.A0A2K1KWV2"/>
<dbReference type="Gramene" id="Pp3c3_31580V3.1">
    <property type="protein sequence ID" value="Pp3c3_31580V3.1"/>
    <property type="gene ID" value="Pp3c3_31580"/>
</dbReference>
<dbReference type="EnsemblPlants" id="Pp3c3_31580V3.1">
    <property type="protein sequence ID" value="Pp3c3_31580V3.1"/>
    <property type="gene ID" value="Pp3c3_31580"/>
</dbReference>
<proteinExistence type="predicted"/>
<sequence length="182" mass="20665">MRFSVERKRKPTRVAQRPAAVRMMGDGKTRPAEALVAEMGKIVQEIESKRKQGTGGMDKGGMRAGVVDVSRDRSLLPVQYRVYKRPHSRREGCRKETLDPVPEEIPKSMDSVSLRLNVKSASWNGEQWCSLGFSPRNAEVANGYAMLRDEVTKSHNRLHHTKTKNEAWVQALFSQNQSLFRV</sequence>
<evidence type="ECO:0000313" key="1">
    <source>
        <dbReference type="EMBL" id="PNR58230.1"/>
    </source>
</evidence>
<keyword evidence="3" id="KW-1185">Reference proteome</keyword>
<organism evidence="1">
    <name type="scientific">Physcomitrium patens</name>
    <name type="common">Spreading-leaved earth moss</name>
    <name type="synonym">Physcomitrella patens</name>
    <dbReference type="NCBI Taxonomy" id="3218"/>
    <lineage>
        <taxon>Eukaryota</taxon>
        <taxon>Viridiplantae</taxon>
        <taxon>Streptophyta</taxon>
        <taxon>Embryophyta</taxon>
        <taxon>Bryophyta</taxon>
        <taxon>Bryophytina</taxon>
        <taxon>Bryopsida</taxon>
        <taxon>Funariidae</taxon>
        <taxon>Funariales</taxon>
        <taxon>Funariaceae</taxon>
        <taxon>Physcomitrium</taxon>
    </lineage>
</organism>
<dbReference type="PaxDb" id="3218-PP1S55_262V6.1"/>
<dbReference type="AlphaFoldDB" id="A0A2K1KWV2"/>
<dbReference type="EMBL" id="ABEU02000003">
    <property type="protein sequence ID" value="PNR58230.1"/>
    <property type="molecule type" value="Genomic_DNA"/>
</dbReference>
<reference evidence="1 3" key="1">
    <citation type="journal article" date="2008" name="Science">
        <title>The Physcomitrella genome reveals evolutionary insights into the conquest of land by plants.</title>
        <authorList>
            <person name="Rensing S."/>
            <person name="Lang D."/>
            <person name="Zimmer A."/>
            <person name="Terry A."/>
            <person name="Salamov A."/>
            <person name="Shapiro H."/>
            <person name="Nishiyama T."/>
            <person name="Perroud P.-F."/>
            <person name="Lindquist E."/>
            <person name="Kamisugi Y."/>
            <person name="Tanahashi T."/>
            <person name="Sakakibara K."/>
            <person name="Fujita T."/>
            <person name="Oishi K."/>
            <person name="Shin-I T."/>
            <person name="Kuroki Y."/>
            <person name="Toyoda A."/>
            <person name="Suzuki Y."/>
            <person name="Hashimoto A."/>
            <person name="Yamaguchi K."/>
            <person name="Sugano A."/>
            <person name="Kohara Y."/>
            <person name="Fujiyama A."/>
            <person name="Anterola A."/>
            <person name="Aoki S."/>
            <person name="Ashton N."/>
            <person name="Barbazuk W.B."/>
            <person name="Barker E."/>
            <person name="Bennetzen J."/>
            <person name="Bezanilla M."/>
            <person name="Blankenship R."/>
            <person name="Cho S.H."/>
            <person name="Dutcher S."/>
            <person name="Estelle M."/>
            <person name="Fawcett J.A."/>
            <person name="Gundlach H."/>
            <person name="Hanada K."/>
            <person name="Heyl A."/>
            <person name="Hicks K.A."/>
            <person name="Hugh J."/>
            <person name="Lohr M."/>
            <person name="Mayer K."/>
            <person name="Melkozernov A."/>
            <person name="Murata T."/>
            <person name="Nelson D."/>
            <person name="Pils B."/>
            <person name="Prigge M."/>
            <person name="Reiss B."/>
            <person name="Renner T."/>
            <person name="Rombauts S."/>
            <person name="Rushton P."/>
            <person name="Sanderfoot A."/>
            <person name="Schween G."/>
            <person name="Shiu S.-H."/>
            <person name="Stueber K."/>
            <person name="Theodoulou F.L."/>
            <person name="Tu H."/>
            <person name="Van de Peer Y."/>
            <person name="Verrier P.J."/>
            <person name="Waters E."/>
            <person name="Wood A."/>
            <person name="Yang L."/>
            <person name="Cove D."/>
            <person name="Cuming A."/>
            <person name="Hasebe M."/>
            <person name="Lucas S."/>
            <person name="Mishler D.B."/>
            <person name="Reski R."/>
            <person name="Grigoriev I."/>
            <person name="Quatrano R.S."/>
            <person name="Boore J.L."/>
        </authorList>
    </citation>
    <scope>NUCLEOTIDE SEQUENCE [LARGE SCALE GENOMIC DNA]</scope>
    <source>
        <strain evidence="2 3">cv. Gransden 2004</strain>
    </source>
</reference>
<protein>
    <submittedName>
        <fullName evidence="1 2">Uncharacterized protein</fullName>
    </submittedName>
</protein>